<evidence type="ECO:0000313" key="4">
    <source>
        <dbReference type="Proteomes" id="UP000518752"/>
    </source>
</evidence>
<organism evidence="3 4">
    <name type="scientific">Collybiopsis confluens</name>
    <dbReference type="NCBI Taxonomy" id="2823264"/>
    <lineage>
        <taxon>Eukaryota</taxon>
        <taxon>Fungi</taxon>
        <taxon>Dikarya</taxon>
        <taxon>Basidiomycota</taxon>
        <taxon>Agaricomycotina</taxon>
        <taxon>Agaricomycetes</taxon>
        <taxon>Agaricomycetidae</taxon>
        <taxon>Agaricales</taxon>
        <taxon>Marasmiineae</taxon>
        <taxon>Omphalotaceae</taxon>
        <taxon>Collybiopsis</taxon>
    </lineage>
</organism>
<feature type="region of interest" description="Disordered" evidence="2">
    <location>
        <begin position="315"/>
        <end position="364"/>
    </location>
</feature>
<proteinExistence type="predicted"/>
<feature type="compositionally biased region" description="Low complexity" evidence="2">
    <location>
        <begin position="275"/>
        <end position="284"/>
    </location>
</feature>
<dbReference type="AlphaFoldDB" id="A0A8H5HSA5"/>
<feature type="compositionally biased region" description="Polar residues" evidence="2">
    <location>
        <begin position="319"/>
        <end position="330"/>
    </location>
</feature>
<protein>
    <recommendedName>
        <fullName evidence="5">RlpA-like protein double-psi beta-barrel domain-containing protein</fullName>
    </recommendedName>
</protein>
<dbReference type="Gene3D" id="2.40.40.10">
    <property type="entry name" value="RlpA-like domain"/>
    <property type="match status" value="1"/>
</dbReference>
<evidence type="ECO:0000313" key="3">
    <source>
        <dbReference type="EMBL" id="KAF5388577.1"/>
    </source>
</evidence>
<evidence type="ECO:0000256" key="1">
    <source>
        <dbReference type="ARBA" id="ARBA00022729"/>
    </source>
</evidence>
<dbReference type="EMBL" id="JAACJN010000029">
    <property type="protein sequence ID" value="KAF5388577.1"/>
    <property type="molecule type" value="Genomic_DNA"/>
</dbReference>
<feature type="compositionally biased region" description="Polar residues" evidence="2">
    <location>
        <begin position="202"/>
        <end position="258"/>
    </location>
</feature>
<keyword evidence="4" id="KW-1185">Reference proteome</keyword>
<dbReference type="PANTHER" id="PTHR31836:SF28">
    <property type="entry name" value="SRCR DOMAIN-CONTAINING PROTEIN-RELATED"/>
    <property type="match status" value="1"/>
</dbReference>
<dbReference type="InterPro" id="IPR051477">
    <property type="entry name" value="Expansin_CellWall"/>
</dbReference>
<evidence type="ECO:0008006" key="5">
    <source>
        <dbReference type="Google" id="ProtNLM"/>
    </source>
</evidence>
<dbReference type="CDD" id="cd22191">
    <property type="entry name" value="DPBB_RlpA_EXP_N-like"/>
    <property type="match status" value="1"/>
</dbReference>
<keyword evidence="1" id="KW-0732">Signal</keyword>
<reference evidence="3 4" key="1">
    <citation type="journal article" date="2020" name="ISME J.">
        <title>Uncovering the hidden diversity of litter-decomposition mechanisms in mushroom-forming fungi.</title>
        <authorList>
            <person name="Floudas D."/>
            <person name="Bentzer J."/>
            <person name="Ahren D."/>
            <person name="Johansson T."/>
            <person name="Persson P."/>
            <person name="Tunlid A."/>
        </authorList>
    </citation>
    <scope>NUCLEOTIDE SEQUENCE [LARGE SCALE GENOMIC DNA]</scope>
    <source>
        <strain evidence="3 4">CBS 406.79</strain>
    </source>
</reference>
<sequence length="364" mass="38095">MYPDLQLSSIPPCTPVVLKISQLFKGDPYRSPMISSISLPVLLSVTAFTSARAVFPRATDYTGGTGQGTFYDTGLTSCGETHTDSDLIVALSHLFYDSYPGATANPNKYVSLLLLVPISDIHPISNPVCGKKLTAHYQGKSVQVAVADRCTGCDMYDLDFTPSAFQKLGQLEVGRISGVTWRFETVGVNSTDSKAEKKARPITQSLSSGTNDSENAAENDSAKTNKPTSTSVSEAFVSPTASLKKSIDTNSPTIGSNNTDTSSAGDETEDDSDSSDLGNSTTTVTGLGTTLNSVTIASDPSTAVGSGSVTHLTGDGAVINTTTNSNGPDGSNSVTTSFTTSTHLNSTTTSGKHKQRSVWGRELN</sequence>
<dbReference type="InterPro" id="IPR036908">
    <property type="entry name" value="RlpA-like_sf"/>
</dbReference>
<comment type="caution">
    <text evidence="3">The sequence shown here is derived from an EMBL/GenBank/DDBJ whole genome shotgun (WGS) entry which is preliminary data.</text>
</comment>
<feature type="compositionally biased region" description="Low complexity" evidence="2">
    <location>
        <begin position="331"/>
        <end position="350"/>
    </location>
</feature>
<evidence type="ECO:0000256" key="2">
    <source>
        <dbReference type="SAM" id="MobiDB-lite"/>
    </source>
</evidence>
<dbReference type="OrthoDB" id="623670at2759"/>
<name>A0A8H5HSA5_9AGAR</name>
<gene>
    <name evidence="3" type="ORF">D9757_004707</name>
</gene>
<dbReference type="PANTHER" id="PTHR31836">
    <property type="match status" value="1"/>
</dbReference>
<feature type="region of interest" description="Disordered" evidence="2">
    <location>
        <begin position="190"/>
        <end position="284"/>
    </location>
</feature>
<dbReference type="SUPFAM" id="SSF50685">
    <property type="entry name" value="Barwin-like endoglucanases"/>
    <property type="match status" value="1"/>
</dbReference>
<dbReference type="Proteomes" id="UP000518752">
    <property type="component" value="Unassembled WGS sequence"/>
</dbReference>
<accession>A0A8H5HSA5</accession>